<dbReference type="AlphaFoldDB" id="A0A8D8GQK0"/>
<evidence type="ECO:0000313" key="2">
    <source>
        <dbReference type="EMBL" id="CAG6518982.1"/>
    </source>
</evidence>
<reference evidence="2" key="1">
    <citation type="submission" date="2021-05" db="EMBL/GenBank/DDBJ databases">
        <authorList>
            <person name="Alioto T."/>
            <person name="Alioto T."/>
            <person name="Gomez Garrido J."/>
        </authorList>
    </citation>
    <scope>NUCLEOTIDE SEQUENCE</scope>
</reference>
<organism evidence="2">
    <name type="scientific">Culex pipiens</name>
    <name type="common">House mosquito</name>
    <dbReference type="NCBI Taxonomy" id="7175"/>
    <lineage>
        <taxon>Eukaryota</taxon>
        <taxon>Metazoa</taxon>
        <taxon>Ecdysozoa</taxon>
        <taxon>Arthropoda</taxon>
        <taxon>Hexapoda</taxon>
        <taxon>Insecta</taxon>
        <taxon>Pterygota</taxon>
        <taxon>Neoptera</taxon>
        <taxon>Endopterygota</taxon>
        <taxon>Diptera</taxon>
        <taxon>Nematocera</taxon>
        <taxon>Culicoidea</taxon>
        <taxon>Culicidae</taxon>
        <taxon>Culicinae</taxon>
        <taxon>Culicini</taxon>
        <taxon>Culex</taxon>
        <taxon>Culex</taxon>
    </lineage>
</organism>
<proteinExistence type="predicted"/>
<evidence type="ECO:0000256" key="1">
    <source>
        <dbReference type="SAM" id="MobiDB-lite"/>
    </source>
</evidence>
<dbReference type="EMBL" id="HBUE01284108">
    <property type="protein sequence ID" value="CAG6570530.1"/>
    <property type="molecule type" value="Transcribed_RNA"/>
</dbReference>
<feature type="compositionally biased region" description="Polar residues" evidence="1">
    <location>
        <begin position="157"/>
        <end position="174"/>
    </location>
</feature>
<protein>
    <submittedName>
        <fullName evidence="2">(northern house mosquito) hypothetical protein</fullName>
    </submittedName>
</protein>
<feature type="region of interest" description="Disordered" evidence="1">
    <location>
        <begin position="136"/>
        <end position="174"/>
    </location>
</feature>
<feature type="region of interest" description="Disordered" evidence="1">
    <location>
        <begin position="68"/>
        <end position="89"/>
    </location>
</feature>
<name>A0A8D8GQK0_CULPI</name>
<dbReference type="EMBL" id="HBUE01178533">
    <property type="protein sequence ID" value="CAG6518982.1"/>
    <property type="molecule type" value="Transcribed_RNA"/>
</dbReference>
<sequence length="174" mass="19591">MEQLLRENVKLVYNRSGRRTVDGLMDEHSDAFTLPGNFAPDGDEKQHKEQIVHVPDEVQHAHVEQLVPIDERPEQSKRADDTDDEAQSHAERYLHREAVINQLDHVVQLVVQDLDLPQDGQLFLLAADGRLGGVAGCRRRQEPPGSGRRREVHPLQSCGQGTESLVQQPSERSS</sequence>
<accession>A0A8D8GQK0</accession>